<evidence type="ECO:0000256" key="1">
    <source>
        <dbReference type="ARBA" id="ARBA00004141"/>
    </source>
</evidence>
<evidence type="ECO:0000256" key="6">
    <source>
        <dbReference type="ARBA" id="ARBA00023136"/>
    </source>
</evidence>
<reference evidence="8" key="3">
    <citation type="submission" date="2015-04" db="UniProtKB">
        <authorList>
            <consortium name="EnsemblPlants"/>
        </authorList>
    </citation>
    <scope>IDENTIFICATION</scope>
</reference>
<dbReference type="GO" id="GO:0016020">
    <property type="term" value="C:membrane"/>
    <property type="evidence" value="ECO:0007669"/>
    <property type="project" value="UniProtKB-SubCell"/>
</dbReference>
<dbReference type="GO" id="GO:0022857">
    <property type="term" value="F:transmembrane transporter activity"/>
    <property type="evidence" value="ECO:0007669"/>
    <property type="project" value="InterPro"/>
</dbReference>
<feature type="transmembrane region" description="Helical" evidence="7">
    <location>
        <begin position="101"/>
        <end position="125"/>
    </location>
</feature>
<proteinExistence type="inferred from homology"/>
<feature type="transmembrane region" description="Helical" evidence="7">
    <location>
        <begin position="428"/>
        <end position="445"/>
    </location>
</feature>
<sequence>MVLRLMEAKGKDAWGLLLVLLLGQLVAFSMALSSFTSSLIATLGVDAPLTQSFFAYFLLTLVYVPILLHRRQKLKIPWYWYLALAFIDVQGNYLVVKAYQYSYITSVTLLDCWTVVWVIVLTWYALGTRYSFWQFVGAGTCVAGLGLVLLSDSKSTEAQDASKIPLLGDALVIAGTVFFAFSNVGEEYCVKKKDRVEVVAMLGLFGLLICLFAGFAVAIFMFYTITPFVLKMSGSTLFNLSLLTSDMWAVAIRVLFYHQQINWLYYIAFAVVAIGLIIYSLNDHSSDNGATAITEAAAQYQQLPGEAGNVSNDIQGRTQQEEAHGDQERAKEDDVPSLTRELMHQLHSHSFRIYCWPQFTGQFSCIDNKSYLYHGIGTLPWSSLMFREIGLVAIKAYHYSYITSVNLLNCSTNPWVMILTRFALGTRYSLWQFVGAGTCMAGLALEYCVKNKDRMEFVAMLGIFGMLIGLFIGFAVASLAFSTITPFVLKVNWLYYVAFAVVAIGLVVYTMNESSDGDKAESMMGTETEYEQLPGEHQEDHSC</sequence>
<keyword evidence="3" id="KW-0813">Transport</keyword>
<feature type="transmembrane region" description="Helical" evidence="7">
    <location>
        <begin position="457"/>
        <end position="481"/>
    </location>
</feature>
<dbReference type="AlphaFoldDB" id="A0A0D9WH35"/>
<dbReference type="PANTHER" id="PTHR14233">
    <property type="entry name" value="DUF914-RELATED"/>
    <property type="match status" value="1"/>
</dbReference>
<feature type="transmembrane region" description="Helical" evidence="7">
    <location>
        <begin position="49"/>
        <end position="66"/>
    </location>
</feature>
<keyword evidence="4 7" id="KW-0812">Transmembrane</keyword>
<evidence type="ECO:0000256" key="5">
    <source>
        <dbReference type="ARBA" id="ARBA00022989"/>
    </source>
</evidence>
<dbReference type="Proteomes" id="UP000032180">
    <property type="component" value="Chromosome 5"/>
</dbReference>
<dbReference type="EnsemblPlants" id="LPERR05G14470.3">
    <property type="protein sequence ID" value="LPERR05G14470.3"/>
    <property type="gene ID" value="LPERR05G14470"/>
</dbReference>
<keyword evidence="5 7" id="KW-1133">Transmembrane helix</keyword>
<evidence type="ECO:0000256" key="3">
    <source>
        <dbReference type="ARBA" id="ARBA00022448"/>
    </source>
</evidence>
<name>A0A0D9WH35_9ORYZ</name>
<dbReference type="HOGENOM" id="CLU_026816_0_0_1"/>
<evidence type="ECO:0000256" key="4">
    <source>
        <dbReference type="ARBA" id="ARBA00022692"/>
    </source>
</evidence>
<reference evidence="8 9" key="1">
    <citation type="submission" date="2012-08" db="EMBL/GenBank/DDBJ databases">
        <title>Oryza genome evolution.</title>
        <authorList>
            <person name="Wing R.A."/>
        </authorList>
    </citation>
    <scope>NUCLEOTIDE SEQUENCE</scope>
</reference>
<feature type="transmembrane region" description="Helical" evidence="7">
    <location>
        <begin position="493"/>
        <end position="511"/>
    </location>
</feature>
<dbReference type="PANTHER" id="PTHR14233:SF18">
    <property type="entry name" value="OS05G0444300 PROTEIN"/>
    <property type="match status" value="1"/>
</dbReference>
<protein>
    <submittedName>
        <fullName evidence="8">Uncharacterized protein</fullName>
    </submittedName>
</protein>
<feature type="transmembrane region" description="Helical" evidence="7">
    <location>
        <begin position="170"/>
        <end position="190"/>
    </location>
</feature>
<organism evidence="8 9">
    <name type="scientific">Leersia perrieri</name>
    <dbReference type="NCBI Taxonomy" id="77586"/>
    <lineage>
        <taxon>Eukaryota</taxon>
        <taxon>Viridiplantae</taxon>
        <taxon>Streptophyta</taxon>
        <taxon>Embryophyta</taxon>
        <taxon>Tracheophyta</taxon>
        <taxon>Spermatophyta</taxon>
        <taxon>Magnoliopsida</taxon>
        <taxon>Liliopsida</taxon>
        <taxon>Poales</taxon>
        <taxon>Poaceae</taxon>
        <taxon>BOP clade</taxon>
        <taxon>Oryzoideae</taxon>
        <taxon>Oryzeae</taxon>
        <taxon>Oryzinae</taxon>
        <taxon>Leersia</taxon>
    </lineage>
</organism>
<feature type="transmembrane region" description="Helical" evidence="7">
    <location>
        <begin position="237"/>
        <end position="256"/>
    </location>
</feature>
<dbReference type="InterPro" id="IPR009262">
    <property type="entry name" value="SLC35_F1/F2/F6"/>
</dbReference>
<accession>A0A0D9WH35</accession>
<reference evidence="9" key="2">
    <citation type="submission" date="2013-12" db="EMBL/GenBank/DDBJ databases">
        <authorList>
            <person name="Yu Y."/>
            <person name="Lee S."/>
            <person name="de Baynast K."/>
            <person name="Wissotski M."/>
            <person name="Liu L."/>
            <person name="Talag J."/>
            <person name="Goicoechea J."/>
            <person name="Angelova A."/>
            <person name="Jetty R."/>
            <person name="Kudrna D."/>
            <person name="Golser W."/>
            <person name="Rivera L."/>
            <person name="Zhang J."/>
            <person name="Wing R."/>
        </authorList>
    </citation>
    <scope>NUCLEOTIDE SEQUENCE</scope>
</reference>
<evidence type="ECO:0000313" key="8">
    <source>
        <dbReference type="EnsemblPlants" id="LPERR05G14470.3"/>
    </source>
</evidence>
<feature type="transmembrane region" description="Helical" evidence="7">
    <location>
        <begin position="263"/>
        <end position="281"/>
    </location>
</feature>
<feature type="transmembrane region" description="Helical" evidence="7">
    <location>
        <begin position="202"/>
        <end position="225"/>
    </location>
</feature>
<keyword evidence="6 7" id="KW-0472">Membrane</keyword>
<dbReference type="Pfam" id="PF06027">
    <property type="entry name" value="SLC35F"/>
    <property type="match status" value="2"/>
</dbReference>
<evidence type="ECO:0000256" key="2">
    <source>
        <dbReference type="ARBA" id="ARBA00007863"/>
    </source>
</evidence>
<evidence type="ECO:0000313" key="9">
    <source>
        <dbReference type="Proteomes" id="UP000032180"/>
    </source>
</evidence>
<comment type="subcellular location">
    <subcellularLocation>
        <location evidence="1">Membrane</location>
        <topology evidence="1">Multi-pass membrane protein</topology>
    </subcellularLocation>
</comment>
<evidence type="ECO:0000256" key="7">
    <source>
        <dbReference type="SAM" id="Phobius"/>
    </source>
</evidence>
<feature type="transmembrane region" description="Helical" evidence="7">
    <location>
        <begin position="78"/>
        <end position="95"/>
    </location>
</feature>
<dbReference type="InterPro" id="IPR037185">
    <property type="entry name" value="EmrE-like"/>
</dbReference>
<dbReference type="SUPFAM" id="SSF103481">
    <property type="entry name" value="Multidrug resistance efflux transporter EmrE"/>
    <property type="match status" value="1"/>
</dbReference>
<dbReference type="Gramene" id="LPERR05G14470.3">
    <property type="protein sequence ID" value="LPERR05G14470.3"/>
    <property type="gene ID" value="LPERR05G14470"/>
</dbReference>
<feature type="transmembrane region" description="Helical" evidence="7">
    <location>
        <begin position="132"/>
        <end position="150"/>
    </location>
</feature>
<comment type="similarity">
    <text evidence="2">Belongs to the SLC35F solute transporter family.</text>
</comment>
<keyword evidence="9" id="KW-1185">Reference proteome</keyword>
<dbReference type="InterPro" id="IPR052221">
    <property type="entry name" value="SLC35F_Transporter"/>
</dbReference>